<organism evidence="8 11">
    <name type="scientific">Sphingomonas koreensis</name>
    <dbReference type="NCBI Taxonomy" id="93064"/>
    <lineage>
        <taxon>Bacteria</taxon>
        <taxon>Pseudomonadati</taxon>
        <taxon>Pseudomonadota</taxon>
        <taxon>Alphaproteobacteria</taxon>
        <taxon>Sphingomonadales</taxon>
        <taxon>Sphingomonadaceae</taxon>
        <taxon>Sphingomonas</taxon>
    </lineage>
</organism>
<dbReference type="RefSeq" id="WP_075152086.1">
    <property type="nucleotide sequence ID" value="NZ_CP018820.1"/>
</dbReference>
<evidence type="ECO:0000256" key="4">
    <source>
        <dbReference type="PROSITE-ProRule" id="PRU00169"/>
    </source>
</evidence>
<keyword evidence="5" id="KW-0472">Membrane</keyword>
<keyword evidence="8" id="KW-0418">Kinase</keyword>
<protein>
    <recommendedName>
        <fullName evidence="2">histidine kinase</fullName>
        <ecNumber evidence="2">2.7.13.3</ecNumber>
    </recommendedName>
</protein>
<dbReference type="SMART" id="SM00448">
    <property type="entry name" value="REC"/>
    <property type="match status" value="1"/>
</dbReference>
<evidence type="ECO:0000256" key="3">
    <source>
        <dbReference type="ARBA" id="ARBA00022553"/>
    </source>
</evidence>
<dbReference type="PANTHER" id="PTHR43065">
    <property type="entry name" value="SENSOR HISTIDINE KINASE"/>
    <property type="match status" value="1"/>
</dbReference>
<feature type="transmembrane region" description="Helical" evidence="5">
    <location>
        <begin position="43"/>
        <end position="64"/>
    </location>
</feature>
<dbReference type="GeneID" id="44133764"/>
<dbReference type="SMART" id="SM00388">
    <property type="entry name" value="HisKA"/>
    <property type="match status" value="1"/>
</dbReference>
<evidence type="ECO:0000313" key="12">
    <source>
        <dbReference type="Proteomes" id="UP000286681"/>
    </source>
</evidence>
<dbReference type="PRINTS" id="PR00344">
    <property type="entry name" value="BCTRLSENSOR"/>
</dbReference>
<evidence type="ECO:0000313" key="9">
    <source>
        <dbReference type="EMBL" id="RSV02676.1"/>
    </source>
</evidence>
<evidence type="ECO:0000256" key="5">
    <source>
        <dbReference type="SAM" id="Phobius"/>
    </source>
</evidence>
<dbReference type="AlphaFoldDB" id="A0A1L6JC04"/>
<dbReference type="CDD" id="cd00082">
    <property type="entry name" value="HisKA"/>
    <property type="match status" value="1"/>
</dbReference>
<dbReference type="EMBL" id="QQWO01000009">
    <property type="protein sequence ID" value="RSV02676.1"/>
    <property type="molecule type" value="Genomic_DNA"/>
</dbReference>
<dbReference type="InterPro" id="IPR005467">
    <property type="entry name" value="His_kinase_dom"/>
</dbReference>
<evidence type="ECO:0000313" key="13">
    <source>
        <dbReference type="Proteomes" id="UP000287746"/>
    </source>
</evidence>
<dbReference type="SUPFAM" id="SSF55874">
    <property type="entry name" value="ATPase domain of HSP90 chaperone/DNA topoisomerase II/histidine kinase"/>
    <property type="match status" value="1"/>
</dbReference>
<dbReference type="Proteomes" id="UP000185161">
    <property type="component" value="Chromosome"/>
</dbReference>
<dbReference type="InterPro" id="IPR036097">
    <property type="entry name" value="HisK_dim/P_sf"/>
</dbReference>
<dbReference type="OrthoDB" id="9796100at2"/>
<dbReference type="InterPro" id="IPR003594">
    <property type="entry name" value="HATPase_dom"/>
</dbReference>
<keyword evidence="8" id="KW-0808">Transferase</keyword>
<dbReference type="PROSITE" id="PS50109">
    <property type="entry name" value="HIS_KIN"/>
    <property type="match status" value="1"/>
</dbReference>
<dbReference type="FunFam" id="1.10.287.130:FF:000037">
    <property type="entry name" value="Hybrid sensor histidine kinase/response regulator"/>
    <property type="match status" value="1"/>
</dbReference>
<dbReference type="GO" id="GO:0000155">
    <property type="term" value="F:phosphorelay sensor kinase activity"/>
    <property type="evidence" value="ECO:0007669"/>
    <property type="project" value="InterPro"/>
</dbReference>
<dbReference type="InterPro" id="IPR011006">
    <property type="entry name" value="CheY-like_superfamily"/>
</dbReference>
<evidence type="ECO:0000256" key="1">
    <source>
        <dbReference type="ARBA" id="ARBA00000085"/>
    </source>
</evidence>
<sequence>MASRPAPFASDPRSAAAPLIIAIAAGAAAAGIVLFLTGSIMVAAGFLAAALAIAGIAYLLVRLWPVAKEEEPVVDWSVAHTLASMSNDALAVTDRAGRLVCANERFGTLFPTYPAPPGVVPGEWVSAQLGTAGRTAWRDGQASSGAFDAAGTKLTAHITRVGDSMLVWRFAGTDVVDLAKQAQALVAGSSGDRLGSAGIMMALLGADGRVRAANRVTRQRAMGDENAMIEGRDFTRFLITDNLGIVRFEREGLSGTPLRVLEIPFLDGDNAPMLVALLDDELAIPQPAIGDTAGAHVRSLISLLPSGIALVGSDGRFVHMNDAFVRAAHVNQANPPIYPGDLVVREDKAALADAIRRFASGAAHSADMTVRFAEAPDEGVAISIAAARGLGEAAVLLSLRDAGEEGRLKRQVAQATKMQAVGQLAGGVAHDFNNILTAVIGHCDLMLMRHAPGDSDYDDIQQILINSNRAAALTRQLLAFSRQQTLRPQVLQLPDVISEVSNLLKRLLGETVELVVNHGRNLGPVRADPGQLEQVVVNLAVNARDAMLTKSPNGGGTLTIETFGVPAHEVRAMDEDVLPVGDYTALRISDTGTGISAEVLAHIWEPFFTTKEVGKGTGLGLSTVYGIIKQSGGFIFAESPKGKGAVFTIYLPVDTAGDASAKAPAAKPVQGDLWGSGTILLVEDEAMVRTVAERALARQGYTVLTAENGEAALELLQTSAKPDLLISDVVMPTMDGPTMVRHARKRYPDLKIIFMSGYAEEQLRKSIDLDNVAFLPKPFSVQQLAEAARAALTAK</sequence>
<feature type="transmembrane region" description="Helical" evidence="5">
    <location>
        <begin position="15"/>
        <end position="36"/>
    </location>
</feature>
<dbReference type="Pfam" id="PF02518">
    <property type="entry name" value="HATPase_c"/>
    <property type="match status" value="1"/>
</dbReference>
<dbReference type="Gene3D" id="3.30.565.10">
    <property type="entry name" value="Histidine kinase-like ATPase, C-terminal domain"/>
    <property type="match status" value="1"/>
</dbReference>
<feature type="domain" description="Histidine kinase" evidence="6">
    <location>
        <begin position="427"/>
        <end position="655"/>
    </location>
</feature>
<evidence type="ECO:0000313" key="10">
    <source>
        <dbReference type="EMBL" id="RSY90620.1"/>
    </source>
</evidence>
<evidence type="ECO:0000313" key="11">
    <source>
        <dbReference type="Proteomes" id="UP000185161"/>
    </source>
</evidence>
<feature type="modified residue" description="4-aspartylphosphate" evidence="4">
    <location>
        <position position="728"/>
    </location>
</feature>
<dbReference type="SUPFAM" id="SSF47384">
    <property type="entry name" value="Homodimeric domain of signal transducing histidine kinase"/>
    <property type="match status" value="1"/>
</dbReference>
<name>A0A1L6JC04_9SPHN</name>
<evidence type="ECO:0000256" key="2">
    <source>
        <dbReference type="ARBA" id="ARBA00012438"/>
    </source>
</evidence>
<feature type="domain" description="Response regulatory" evidence="7">
    <location>
        <begin position="678"/>
        <end position="792"/>
    </location>
</feature>
<dbReference type="Proteomes" id="UP000286681">
    <property type="component" value="Unassembled WGS sequence"/>
</dbReference>
<dbReference type="InterPro" id="IPR001789">
    <property type="entry name" value="Sig_transdc_resp-reg_receiver"/>
</dbReference>
<dbReference type="InterPro" id="IPR003661">
    <property type="entry name" value="HisK_dim/P_dom"/>
</dbReference>
<dbReference type="EMBL" id="CP018820">
    <property type="protein sequence ID" value="APR53469.1"/>
    <property type="molecule type" value="Genomic_DNA"/>
</dbReference>
<dbReference type="InterPro" id="IPR004358">
    <property type="entry name" value="Sig_transdc_His_kin-like_C"/>
</dbReference>
<dbReference type="Pfam" id="PF00072">
    <property type="entry name" value="Response_reg"/>
    <property type="match status" value="1"/>
</dbReference>
<dbReference type="KEGG" id="skr:BRX40_14440"/>
<evidence type="ECO:0000313" key="8">
    <source>
        <dbReference type="EMBL" id="APR53469.1"/>
    </source>
</evidence>
<comment type="catalytic activity">
    <reaction evidence="1">
        <text>ATP + protein L-histidine = ADP + protein N-phospho-L-histidine.</text>
        <dbReference type="EC" id="2.7.13.3"/>
    </reaction>
</comment>
<dbReference type="EMBL" id="QQYZ01000001">
    <property type="protein sequence ID" value="RSY90620.1"/>
    <property type="molecule type" value="Genomic_DNA"/>
</dbReference>
<proteinExistence type="predicted"/>
<dbReference type="InterPro" id="IPR036890">
    <property type="entry name" value="HATPase_C_sf"/>
</dbReference>
<dbReference type="PROSITE" id="PS50110">
    <property type="entry name" value="RESPONSE_REGULATORY"/>
    <property type="match status" value="1"/>
</dbReference>
<dbReference type="SMART" id="SM00387">
    <property type="entry name" value="HATPase_c"/>
    <property type="match status" value="1"/>
</dbReference>
<keyword evidence="5" id="KW-0812">Transmembrane</keyword>
<dbReference type="Proteomes" id="UP000287746">
    <property type="component" value="Unassembled WGS sequence"/>
</dbReference>
<evidence type="ECO:0000259" key="6">
    <source>
        <dbReference type="PROSITE" id="PS50109"/>
    </source>
</evidence>
<dbReference type="Gene3D" id="3.40.50.2300">
    <property type="match status" value="1"/>
</dbReference>
<reference evidence="12 13" key="3">
    <citation type="submission" date="2018-07" db="EMBL/GenBank/DDBJ databases">
        <title>Genomic and Epidemiologic Investigation of an Indolent Hospital Outbreak.</title>
        <authorList>
            <person name="Johnson R.C."/>
            <person name="Deming C."/>
            <person name="Conlan S."/>
            <person name="Zellmer C.J."/>
            <person name="Michelin A.V."/>
            <person name="Lee-Lin S."/>
            <person name="Thomas P.J."/>
            <person name="Park M."/>
            <person name="Weingarten R.A."/>
            <person name="Less J."/>
            <person name="Dekker J.P."/>
            <person name="Frank K.M."/>
            <person name="Musser K.A."/>
            <person name="Mcquiston J.R."/>
            <person name="Henderson D.K."/>
            <person name="Lau A.F."/>
            <person name="Palmore T.N."/>
            <person name="Segre J.A."/>
        </authorList>
    </citation>
    <scope>NUCLEOTIDE SEQUENCE [LARGE SCALE GENOMIC DNA]</scope>
    <source>
        <strain evidence="10 13">SK-CDC1_0717</strain>
        <strain evidence="9 12">SK-NIH.Env10_0317</strain>
    </source>
</reference>
<gene>
    <name evidence="8" type="ORF">BRX40_14440</name>
    <name evidence="9" type="ORF">CA257_12345</name>
    <name evidence="10" type="ORF">DAH66_01200</name>
</gene>
<evidence type="ECO:0000259" key="7">
    <source>
        <dbReference type="PROSITE" id="PS50110"/>
    </source>
</evidence>
<keyword evidence="3 4" id="KW-0597">Phosphoprotein</keyword>
<dbReference type="STRING" id="93064.BRX40_14440"/>
<dbReference type="SUPFAM" id="SSF52172">
    <property type="entry name" value="CheY-like"/>
    <property type="match status" value="1"/>
</dbReference>
<keyword evidence="11" id="KW-1185">Reference proteome</keyword>
<keyword evidence="5" id="KW-1133">Transmembrane helix</keyword>
<dbReference type="EC" id="2.7.13.3" evidence="2"/>
<reference evidence="11" key="2">
    <citation type="submission" date="2016-12" db="EMBL/GenBank/DDBJ databases">
        <title>Whole genome sequencing of Sphingomonas sp. ABOJV.</title>
        <authorList>
            <person name="Conlan S."/>
            <person name="Thomas P.J."/>
            <person name="Mullikin J."/>
            <person name="Palmore T.N."/>
            <person name="Frank K.M."/>
            <person name="Segre J.A."/>
        </authorList>
    </citation>
    <scope>NUCLEOTIDE SEQUENCE [LARGE SCALE GENOMIC DNA]</scope>
    <source>
        <strain evidence="11">ABOJV</strain>
    </source>
</reference>
<dbReference type="Pfam" id="PF00512">
    <property type="entry name" value="HisKA"/>
    <property type="match status" value="1"/>
</dbReference>
<reference evidence="8" key="1">
    <citation type="submission" date="2016-12" db="EMBL/GenBank/DDBJ databases">
        <title>Whole genome sequencing of Sphingomonas koreensis.</title>
        <authorList>
            <person name="Conlan S."/>
            <person name="Thomas P.J."/>
            <person name="Mullikin J."/>
            <person name="Palmore T.N."/>
            <person name="Frank K.M."/>
            <person name="Segre J.A."/>
        </authorList>
    </citation>
    <scope>NUCLEOTIDE SEQUENCE</scope>
    <source>
        <strain evidence="8">ABOJV</strain>
    </source>
</reference>
<dbReference type="Gene3D" id="1.10.287.130">
    <property type="match status" value="1"/>
</dbReference>
<accession>A0A1L6JC04</accession>
<dbReference type="PANTHER" id="PTHR43065:SF42">
    <property type="entry name" value="TWO-COMPONENT SENSOR PPRA"/>
    <property type="match status" value="1"/>
</dbReference>